<sequence length="242" mass="27279">MATHIQSTQIMQNHGAPIQTLDRSVPRIACEIDPDAIQKFLRFCRQRTIPKKSIILRPGDPADKLCFLIKGTAAVILEDENGGKNEIVLTYLNQGDFIGEIGLFYDLDVRSATVRSKTECLLAEIRYEKLKQLFKNELRDVQPHLLNAVGVQLSERLMSTSRKVGQLAFMDVYGRVARTLLDMCKQPDAMSHPEGTQIHLSRQEIGRIVGCSREMAGRVLKAMEEEKVISASGMEIVIFHER</sequence>
<dbReference type="GO" id="GO:0005829">
    <property type="term" value="C:cytosol"/>
    <property type="evidence" value="ECO:0007669"/>
    <property type="project" value="TreeGrafter"/>
</dbReference>
<dbReference type="PROSITE" id="PS00042">
    <property type="entry name" value="HTH_CRP_1"/>
    <property type="match status" value="1"/>
</dbReference>
<dbReference type="CDD" id="cd00038">
    <property type="entry name" value="CAP_ED"/>
    <property type="match status" value="1"/>
</dbReference>
<dbReference type="PROSITE" id="PS00889">
    <property type="entry name" value="CNMP_BINDING_2"/>
    <property type="match status" value="1"/>
</dbReference>
<dbReference type="PROSITE" id="PS51063">
    <property type="entry name" value="HTH_CRP_2"/>
    <property type="match status" value="1"/>
</dbReference>
<keyword evidence="6" id="KW-0675">Receptor</keyword>
<keyword evidence="1" id="KW-0805">Transcription regulation</keyword>
<dbReference type="InterPro" id="IPR036390">
    <property type="entry name" value="WH_DNA-bd_sf"/>
</dbReference>
<evidence type="ECO:0000256" key="2">
    <source>
        <dbReference type="ARBA" id="ARBA00023125"/>
    </source>
</evidence>
<dbReference type="InterPro" id="IPR018488">
    <property type="entry name" value="cNMP-bd_CS"/>
</dbReference>
<dbReference type="Pfam" id="PF13545">
    <property type="entry name" value="HTH_Crp_2"/>
    <property type="match status" value="1"/>
</dbReference>
<dbReference type="NCBIfam" id="NF008732">
    <property type="entry name" value="PRK11753.1"/>
    <property type="match status" value="1"/>
</dbReference>
<accession>A0A3B1B3J4</accession>
<dbReference type="PANTHER" id="PTHR24567">
    <property type="entry name" value="CRP FAMILY TRANSCRIPTIONAL REGULATORY PROTEIN"/>
    <property type="match status" value="1"/>
</dbReference>
<reference evidence="6" key="1">
    <citation type="submission" date="2018-06" db="EMBL/GenBank/DDBJ databases">
        <authorList>
            <person name="Zhirakovskaya E."/>
        </authorList>
    </citation>
    <scope>NUCLEOTIDE SEQUENCE</scope>
</reference>
<evidence type="ECO:0000256" key="1">
    <source>
        <dbReference type="ARBA" id="ARBA00023015"/>
    </source>
</evidence>
<dbReference type="AlphaFoldDB" id="A0A3B1B3J4"/>
<dbReference type="InterPro" id="IPR018490">
    <property type="entry name" value="cNMP-bd_dom_sf"/>
</dbReference>
<evidence type="ECO:0000259" key="5">
    <source>
        <dbReference type="PROSITE" id="PS51063"/>
    </source>
</evidence>
<dbReference type="SUPFAM" id="SSF46785">
    <property type="entry name" value="Winged helix' DNA-binding domain"/>
    <property type="match status" value="1"/>
</dbReference>
<dbReference type="InterPro" id="IPR012318">
    <property type="entry name" value="HTH_CRP"/>
</dbReference>
<keyword evidence="2" id="KW-0238">DNA-binding</keyword>
<dbReference type="PROSITE" id="PS50042">
    <property type="entry name" value="CNMP_BINDING_3"/>
    <property type="match status" value="1"/>
</dbReference>
<dbReference type="PRINTS" id="PR00034">
    <property type="entry name" value="HTHCRP"/>
</dbReference>
<dbReference type="CDD" id="cd00092">
    <property type="entry name" value="HTH_CRP"/>
    <property type="match status" value="1"/>
</dbReference>
<dbReference type="InterPro" id="IPR050397">
    <property type="entry name" value="Env_Response_Regulators"/>
</dbReference>
<dbReference type="GO" id="GO:0003700">
    <property type="term" value="F:DNA-binding transcription factor activity"/>
    <property type="evidence" value="ECO:0007669"/>
    <property type="project" value="InterPro"/>
</dbReference>
<dbReference type="Gene3D" id="2.60.120.10">
    <property type="entry name" value="Jelly Rolls"/>
    <property type="match status" value="1"/>
</dbReference>
<dbReference type="Gene3D" id="1.10.10.10">
    <property type="entry name" value="Winged helix-like DNA-binding domain superfamily/Winged helix DNA-binding domain"/>
    <property type="match status" value="1"/>
</dbReference>
<gene>
    <name evidence="6" type="ORF">MNBD_GAMMA24-2599</name>
</gene>
<dbReference type="SMART" id="SM00100">
    <property type="entry name" value="cNMP"/>
    <property type="match status" value="1"/>
</dbReference>
<keyword evidence="3" id="KW-0804">Transcription</keyword>
<dbReference type="Pfam" id="PF00027">
    <property type="entry name" value="cNMP_binding"/>
    <property type="match status" value="1"/>
</dbReference>
<evidence type="ECO:0000313" key="6">
    <source>
        <dbReference type="EMBL" id="VAX12846.1"/>
    </source>
</evidence>
<proteinExistence type="predicted"/>
<dbReference type="PANTHER" id="PTHR24567:SF68">
    <property type="entry name" value="DNA-BINDING TRANSCRIPTIONAL DUAL REGULATOR CRP"/>
    <property type="match status" value="1"/>
</dbReference>
<dbReference type="FunFam" id="1.10.10.10:FF:000006">
    <property type="entry name" value="cAMP-activated global transcriptional regulator CRP"/>
    <property type="match status" value="1"/>
</dbReference>
<dbReference type="InterPro" id="IPR014710">
    <property type="entry name" value="RmlC-like_jellyroll"/>
</dbReference>
<protein>
    <submittedName>
        <fullName evidence="6">Cyclic AMP receptor protein</fullName>
    </submittedName>
</protein>
<dbReference type="InterPro" id="IPR036388">
    <property type="entry name" value="WH-like_DNA-bd_sf"/>
</dbReference>
<dbReference type="SMART" id="SM00419">
    <property type="entry name" value="HTH_CRP"/>
    <property type="match status" value="1"/>
</dbReference>
<evidence type="ECO:0000259" key="4">
    <source>
        <dbReference type="PROSITE" id="PS50042"/>
    </source>
</evidence>
<dbReference type="InterPro" id="IPR000595">
    <property type="entry name" value="cNMP-bd_dom"/>
</dbReference>
<dbReference type="InterPro" id="IPR018335">
    <property type="entry name" value="Tscrpt_reg_HTH_Crp-type_CS"/>
</dbReference>
<feature type="domain" description="HTH crp-type" evidence="5">
    <location>
        <begin position="170"/>
        <end position="242"/>
    </location>
</feature>
<dbReference type="EMBL" id="UOFZ01000065">
    <property type="protein sequence ID" value="VAX12846.1"/>
    <property type="molecule type" value="Genomic_DNA"/>
</dbReference>
<dbReference type="GO" id="GO:0003677">
    <property type="term" value="F:DNA binding"/>
    <property type="evidence" value="ECO:0007669"/>
    <property type="project" value="UniProtKB-KW"/>
</dbReference>
<evidence type="ECO:0000256" key="3">
    <source>
        <dbReference type="ARBA" id="ARBA00023163"/>
    </source>
</evidence>
<feature type="domain" description="Cyclic nucleotide-binding" evidence="4">
    <location>
        <begin position="28"/>
        <end position="134"/>
    </location>
</feature>
<organism evidence="6">
    <name type="scientific">hydrothermal vent metagenome</name>
    <dbReference type="NCBI Taxonomy" id="652676"/>
    <lineage>
        <taxon>unclassified sequences</taxon>
        <taxon>metagenomes</taxon>
        <taxon>ecological metagenomes</taxon>
    </lineage>
</organism>
<dbReference type="SUPFAM" id="SSF51206">
    <property type="entry name" value="cAMP-binding domain-like"/>
    <property type="match status" value="1"/>
</dbReference>
<name>A0A3B1B3J4_9ZZZZ</name>